<proteinExistence type="inferred from homology"/>
<dbReference type="AlphaFoldDB" id="A0A6H1U683"/>
<dbReference type="KEGG" id="oxy:HCG48_23160"/>
<name>A0A6H1U683_9CYAN</name>
<dbReference type="PANTHER" id="PTHR43197">
    <property type="entry name" value="UTP--GLUCOSE-1-PHOSPHATE URIDYLYLTRANSFERASE"/>
    <property type="match status" value="1"/>
</dbReference>
<gene>
    <name evidence="7" type="ORF">HCG48_23160</name>
</gene>
<dbReference type="Proteomes" id="UP000500857">
    <property type="component" value="Chromosome"/>
</dbReference>
<keyword evidence="8" id="KW-1185">Reference proteome</keyword>
<keyword evidence="4 7" id="KW-0548">Nucleotidyltransferase</keyword>
<protein>
    <recommendedName>
        <fullName evidence="2">UTP--glucose-1-phosphate uridylyltransferase</fullName>
        <ecNumber evidence="2">2.7.7.9</ecNumber>
    </recommendedName>
</protein>
<dbReference type="EMBL" id="CP051167">
    <property type="protein sequence ID" value="QIZ73139.1"/>
    <property type="molecule type" value="Genomic_DNA"/>
</dbReference>
<dbReference type="Gene3D" id="3.90.550.10">
    <property type="entry name" value="Spore Coat Polysaccharide Biosynthesis Protein SpsA, Chain A"/>
    <property type="match status" value="1"/>
</dbReference>
<reference evidence="7 8" key="1">
    <citation type="submission" date="2020-04" db="EMBL/GenBank/DDBJ databases">
        <authorList>
            <person name="Basu S."/>
            <person name="Maruthanayagam V."/>
            <person name="Chakraborty S."/>
            <person name="Pramanik A."/>
            <person name="Mukherjee J."/>
            <person name="Brink B."/>
        </authorList>
    </citation>
    <scope>NUCLEOTIDE SEQUENCE [LARGE SCALE GENOMIC DNA]</scope>
    <source>
        <strain evidence="7 8">AP17</strain>
    </source>
</reference>
<dbReference type="Pfam" id="PF00483">
    <property type="entry name" value="NTP_transferase"/>
    <property type="match status" value="1"/>
</dbReference>
<organism evidence="7 8">
    <name type="scientific">Oxynema aestuarii AP17</name>
    <dbReference type="NCBI Taxonomy" id="2064643"/>
    <lineage>
        <taxon>Bacteria</taxon>
        <taxon>Bacillati</taxon>
        <taxon>Cyanobacteriota</taxon>
        <taxon>Cyanophyceae</taxon>
        <taxon>Oscillatoriophycideae</taxon>
        <taxon>Oscillatoriales</taxon>
        <taxon>Oscillatoriaceae</taxon>
        <taxon>Oxynema</taxon>
        <taxon>Oxynema aestuarii</taxon>
    </lineage>
</organism>
<dbReference type="SUPFAM" id="SSF53448">
    <property type="entry name" value="Nucleotide-diphospho-sugar transferases"/>
    <property type="match status" value="1"/>
</dbReference>
<dbReference type="GO" id="GO:0003983">
    <property type="term" value="F:UTP:glucose-1-phosphate uridylyltransferase activity"/>
    <property type="evidence" value="ECO:0007669"/>
    <property type="project" value="UniProtKB-EC"/>
</dbReference>
<keyword evidence="3 7" id="KW-0808">Transferase</keyword>
<accession>A0A6H1U683</accession>
<sequence length="296" mass="33228">MTEVKSQVRKAVIPAGGFGTRLFPATKAIAKELFPIVDRDGIAKPIILAIAEEAISAGIEQIAIVTRESDRAQFEDFFKTPLSEAFANKIKPHQKEYVRYLETVGERINILTQPVQDGFGHAVCCAKDWVGKEPFLLMLGDHIYRSTREISCARQLVEVYERVGKSAIGLTVTPAEELYHCGCVAGTWQPETGLINLSEVAEKPDLNYARSHLRVEGLAENDFLTVFGLYLLTPKIFEILEQNIRDGRRDRGEIQLTTALEQLRQLEGMYGCCLQGKCFDTGVPLSYWQSVRDFRL</sequence>
<dbReference type="InterPro" id="IPR029044">
    <property type="entry name" value="Nucleotide-diphossugar_trans"/>
</dbReference>
<evidence type="ECO:0000256" key="4">
    <source>
        <dbReference type="ARBA" id="ARBA00022695"/>
    </source>
</evidence>
<feature type="domain" description="Nucleotidyl transferase" evidence="6">
    <location>
        <begin position="10"/>
        <end position="291"/>
    </location>
</feature>
<dbReference type="GO" id="GO:0006011">
    <property type="term" value="P:UDP-alpha-D-glucose metabolic process"/>
    <property type="evidence" value="ECO:0007669"/>
    <property type="project" value="InterPro"/>
</dbReference>
<evidence type="ECO:0000256" key="2">
    <source>
        <dbReference type="ARBA" id="ARBA00012415"/>
    </source>
</evidence>
<evidence type="ECO:0000313" key="8">
    <source>
        <dbReference type="Proteomes" id="UP000500857"/>
    </source>
</evidence>
<comment type="similarity">
    <text evidence="1">Belongs to the UDPGP type 2 family.</text>
</comment>
<dbReference type="EC" id="2.7.7.9" evidence="2"/>
<comment type="catalytic activity">
    <reaction evidence="5">
        <text>alpha-D-glucose 1-phosphate + UTP + H(+) = UDP-alpha-D-glucose + diphosphate</text>
        <dbReference type="Rhea" id="RHEA:19889"/>
        <dbReference type="ChEBI" id="CHEBI:15378"/>
        <dbReference type="ChEBI" id="CHEBI:33019"/>
        <dbReference type="ChEBI" id="CHEBI:46398"/>
        <dbReference type="ChEBI" id="CHEBI:58601"/>
        <dbReference type="ChEBI" id="CHEBI:58885"/>
        <dbReference type="EC" id="2.7.7.9"/>
    </reaction>
</comment>
<dbReference type="RefSeq" id="WP_168571285.1">
    <property type="nucleotide sequence ID" value="NZ_CP051167.1"/>
</dbReference>
<dbReference type="InterPro" id="IPR005771">
    <property type="entry name" value="GalU_uridylyltTrfase_bac/arc"/>
</dbReference>
<evidence type="ECO:0000256" key="5">
    <source>
        <dbReference type="ARBA" id="ARBA00048128"/>
    </source>
</evidence>
<dbReference type="PANTHER" id="PTHR43197:SF1">
    <property type="entry name" value="UTP--GLUCOSE-1-PHOSPHATE URIDYLYLTRANSFERASE"/>
    <property type="match status" value="1"/>
</dbReference>
<evidence type="ECO:0000259" key="6">
    <source>
        <dbReference type="Pfam" id="PF00483"/>
    </source>
</evidence>
<evidence type="ECO:0000256" key="3">
    <source>
        <dbReference type="ARBA" id="ARBA00022679"/>
    </source>
</evidence>
<dbReference type="InterPro" id="IPR005835">
    <property type="entry name" value="NTP_transferase_dom"/>
</dbReference>
<evidence type="ECO:0000313" key="7">
    <source>
        <dbReference type="EMBL" id="QIZ73139.1"/>
    </source>
</evidence>
<evidence type="ECO:0000256" key="1">
    <source>
        <dbReference type="ARBA" id="ARBA00006890"/>
    </source>
</evidence>